<dbReference type="Pfam" id="PF02911">
    <property type="entry name" value="Formyl_trans_C"/>
    <property type="match status" value="1"/>
</dbReference>
<comment type="caution">
    <text evidence="7">The sequence shown here is derived from an EMBL/GenBank/DDBJ whole genome shotgun (WGS) entry which is preliminary data.</text>
</comment>
<evidence type="ECO:0000259" key="6">
    <source>
        <dbReference type="Pfam" id="PF02911"/>
    </source>
</evidence>
<dbReference type="SUPFAM" id="SSF50486">
    <property type="entry name" value="FMT C-terminal domain-like"/>
    <property type="match status" value="1"/>
</dbReference>
<comment type="similarity">
    <text evidence="1">Belongs to the Fmt family.</text>
</comment>
<accession>A0A4Q1JQF4</accession>
<dbReference type="AlphaFoldDB" id="A0A4Q1JQF4"/>
<evidence type="ECO:0000313" key="8">
    <source>
        <dbReference type="Proteomes" id="UP000289703"/>
    </source>
</evidence>
<feature type="domain" description="Formyl transferase N-terminal" evidence="5">
    <location>
        <begin position="1"/>
        <end position="175"/>
    </location>
</feature>
<dbReference type="Pfam" id="PF00551">
    <property type="entry name" value="Formyl_trans_N"/>
    <property type="match status" value="1"/>
</dbReference>
<dbReference type="SUPFAM" id="SSF53328">
    <property type="entry name" value="Formyltransferase"/>
    <property type="match status" value="1"/>
</dbReference>
<evidence type="ECO:0000256" key="3">
    <source>
        <dbReference type="ARBA" id="ARBA00022679"/>
    </source>
</evidence>
<dbReference type="OrthoDB" id="9802815at2"/>
<gene>
    <name evidence="7" type="ORF">EO244_00690</name>
</gene>
<sequence>MKILFFGIHEIGQRSLEKLLCRDEVEIVGVVTKYDTVFQTYSVSDFAKKNHLLCYSLRFINCQYVFNLFKKLEFDLIVVAGFHLIIPEEILNLAKTAAINLHDSLLPKYKGPNASKWCIINGEKKTGVTVHQMSGKIDEGKIIAQKEVEILPVDTAGTLFSRLASIGSDLLVEVVSLIQKNTLSYLNVNGASPTYYSYPTIDDLRIKWNLLSANQIYCLVRGLNPSPGAFFFYNNEKYKVFEMQILSSKSHLKEGTIIELCDDYFIVSTLTWNVKINNLRKQIHSAYSIREFIDENRLKVFDILM</sequence>
<evidence type="ECO:0000313" key="7">
    <source>
        <dbReference type="EMBL" id="RXQ97438.1"/>
    </source>
</evidence>
<dbReference type="PANTHER" id="PTHR11138">
    <property type="entry name" value="METHIONYL-TRNA FORMYLTRANSFERASE"/>
    <property type="match status" value="1"/>
</dbReference>
<evidence type="ECO:0000256" key="2">
    <source>
        <dbReference type="ARBA" id="ARBA00012261"/>
    </source>
</evidence>
<dbReference type="PANTHER" id="PTHR11138:SF5">
    <property type="entry name" value="METHIONYL-TRNA FORMYLTRANSFERASE, MITOCHONDRIAL"/>
    <property type="match status" value="1"/>
</dbReference>
<dbReference type="InterPro" id="IPR011034">
    <property type="entry name" value="Formyl_transferase-like_C_sf"/>
</dbReference>
<dbReference type="InterPro" id="IPR044135">
    <property type="entry name" value="Met-tRNA-FMT_C"/>
</dbReference>
<feature type="domain" description="Formyl transferase C-terminal" evidence="6">
    <location>
        <begin position="202"/>
        <end position="294"/>
    </location>
</feature>
<organism evidence="7 8">
    <name type="scientific">Ancylomarina salipaludis</name>
    <dbReference type="NCBI Taxonomy" id="2501299"/>
    <lineage>
        <taxon>Bacteria</taxon>
        <taxon>Pseudomonadati</taxon>
        <taxon>Bacteroidota</taxon>
        <taxon>Bacteroidia</taxon>
        <taxon>Marinilabiliales</taxon>
        <taxon>Marinifilaceae</taxon>
        <taxon>Ancylomarina</taxon>
    </lineage>
</organism>
<evidence type="ECO:0000256" key="1">
    <source>
        <dbReference type="ARBA" id="ARBA00010699"/>
    </source>
</evidence>
<dbReference type="Gene3D" id="3.40.50.12230">
    <property type="match status" value="1"/>
</dbReference>
<keyword evidence="3 7" id="KW-0808">Transferase</keyword>
<dbReference type="InterPro" id="IPR041711">
    <property type="entry name" value="Met-tRNA-FMT_N"/>
</dbReference>
<keyword evidence="8" id="KW-1185">Reference proteome</keyword>
<evidence type="ECO:0000259" key="5">
    <source>
        <dbReference type="Pfam" id="PF00551"/>
    </source>
</evidence>
<evidence type="ECO:0000256" key="4">
    <source>
        <dbReference type="ARBA" id="ARBA00022917"/>
    </source>
</evidence>
<dbReference type="GO" id="GO:0005829">
    <property type="term" value="C:cytosol"/>
    <property type="evidence" value="ECO:0007669"/>
    <property type="project" value="TreeGrafter"/>
</dbReference>
<dbReference type="GO" id="GO:0004479">
    <property type="term" value="F:methionyl-tRNA formyltransferase activity"/>
    <property type="evidence" value="ECO:0007669"/>
    <property type="project" value="UniProtKB-EC"/>
</dbReference>
<protein>
    <recommendedName>
        <fullName evidence="2">methionyl-tRNA formyltransferase</fullName>
        <ecNumber evidence="2">2.1.2.9</ecNumber>
    </recommendedName>
</protein>
<dbReference type="InterPro" id="IPR005793">
    <property type="entry name" value="Formyl_trans_C"/>
</dbReference>
<dbReference type="EMBL" id="SAXA01000001">
    <property type="protein sequence ID" value="RXQ97438.1"/>
    <property type="molecule type" value="Genomic_DNA"/>
</dbReference>
<dbReference type="CDD" id="cd08704">
    <property type="entry name" value="Met_tRNA_FMT_C"/>
    <property type="match status" value="1"/>
</dbReference>
<dbReference type="EC" id="2.1.2.9" evidence="2"/>
<name>A0A4Q1JQF4_9BACT</name>
<reference evidence="7 8" key="1">
    <citation type="submission" date="2019-01" db="EMBL/GenBank/DDBJ databases">
        <title>Ancylomarina salipaludis sp. nov., isolated from a salt marsh.</title>
        <authorList>
            <person name="Yoon J.-H."/>
        </authorList>
    </citation>
    <scope>NUCLEOTIDE SEQUENCE [LARGE SCALE GENOMIC DNA]</scope>
    <source>
        <strain evidence="7 8">SHSM-M15</strain>
    </source>
</reference>
<dbReference type="InterPro" id="IPR002376">
    <property type="entry name" value="Formyl_transf_N"/>
</dbReference>
<dbReference type="RefSeq" id="WP_129251953.1">
    <property type="nucleotide sequence ID" value="NZ_SAXA01000001.1"/>
</dbReference>
<dbReference type="InterPro" id="IPR036477">
    <property type="entry name" value="Formyl_transf_N_sf"/>
</dbReference>
<dbReference type="CDD" id="cd08646">
    <property type="entry name" value="FMT_core_Met-tRNA-FMT_N"/>
    <property type="match status" value="1"/>
</dbReference>
<keyword evidence="4" id="KW-0648">Protein biosynthesis</keyword>
<dbReference type="Proteomes" id="UP000289703">
    <property type="component" value="Unassembled WGS sequence"/>
</dbReference>
<proteinExistence type="inferred from homology"/>